<feature type="transmembrane region" description="Helical" evidence="8">
    <location>
        <begin position="258"/>
        <end position="286"/>
    </location>
</feature>
<dbReference type="InterPro" id="IPR037294">
    <property type="entry name" value="ABC_BtuC-like"/>
</dbReference>
<proteinExistence type="inferred from homology"/>
<dbReference type="CDD" id="cd06550">
    <property type="entry name" value="TM_ABC_iron-siderophores_like"/>
    <property type="match status" value="1"/>
</dbReference>
<feature type="transmembrane region" description="Helical" evidence="8">
    <location>
        <begin position="170"/>
        <end position="191"/>
    </location>
</feature>
<keyword evidence="3" id="KW-0813">Transport</keyword>
<evidence type="ECO:0000256" key="8">
    <source>
        <dbReference type="SAM" id="Phobius"/>
    </source>
</evidence>
<dbReference type="Gene3D" id="1.10.3470.10">
    <property type="entry name" value="ABC transporter involved in vitamin B12 uptake, BtuC"/>
    <property type="match status" value="1"/>
</dbReference>
<evidence type="ECO:0000256" key="6">
    <source>
        <dbReference type="ARBA" id="ARBA00022989"/>
    </source>
</evidence>
<dbReference type="RefSeq" id="WP_388017985.1">
    <property type="nucleotide sequence ID" value="NZ_JBHUDT010000003.1"/>
</dbReference>
<comment type="similarity">
    <text evidence="2">Belongs to the binding-protein-dependent transport system permease family. FecCD subfamily.</text>
</comment>
<dbReference type="InterPro" id="IPR000522">
    <property type="entry name" value="ABC_transptr_permease_BtuC"/>
</dbReference>
<keyword evidence="10" id="KW-1185">Reference proteome</keyword>
<keyword evidence="4" id="KW-1003">Cell membrane</keyword>
<keyword evidence="5 8" id="KW-0812">Transmembrane</keyword>
<dbReference type="EMBL" id="JBHULK010000003">
    <property type="protein sequence ID" value="MFD2535466.1"/>
    <property type="molecule type" value="Genomic_DNA"/>
</dbReference>
<reference evidence="10" key="1">
    <citation type="journal article" date="2019" name="Int. J. Syst. Evol. Microbiol.">
        <title>The Global Catalogue of Microorganisms (GCM) 10K type strain sequencing project: providing services to taxonomists for standard genome sequencing and annotation.</title>
        <authorList>
            <consortium name="The Broad Institute Genomics Platform"/>
            <consortium name="The Broad Institute Genome Sequencing Center for Infectious Disease"/>
            <person name="Wu L."/>
            <person name="Ma J."/>
        </authorList>
    </citation>
    <scope>NUCLEOTIDE SEQUENCE [LARGE SCALE GENOMIC DNA]</scope>
    <source>
        <strain evidence="10">KCTC 42903</strain>
    </source>
</reference>
<dbReference type="SUPFAM" id="SSF81345">
    <property type="entry name" value="ABC transporter involved in vitamin B12 uptake, BtuC"/>
    <property type="match status" value="1"/>
</dbReference>
<evidence type="ECO:0000256" key="2">
    <source>
        <dbReference type="ARBA" id="ARBA00007935"/>
    </source>
</evidence>
<feature type="transmembrane region" description="Helical" evidence="8">
    <location>
        <begin position="104"/>
        <end position="126"/>
    </location>
</feature>
<keyword evidence="7 8" id="KW-0472">Membrane</keyword>
<organism evidence="9 10">
    <name type="scientific">Gelatiniphilus marinus</name>
    <dbReference type="NCBI Taxonomy" id="1759464"/>
    <lineage>
        <taxon>Bacteria</taxon>
        <taxon>Pseudomonadati</taxon>
        <taxon>Bacteroidota</taxon>
        <taxon>Flavobacteriia</taxon>
        <taxon>Flavobacteriales</taxon>
        <taxon>Flavobacteriaceae</taxon>
        <taxon>Gelatiniphilus</taxon>
    </lineage>
</organism>
<evidence type="ECO:0000256" key="4">
    <source>
        <dbReference type="ARBA" id="ARBA00022475"/>
    </source>
</evidence>
<evidence type="ECO:0000256" key="1">
    <source>
        <dbReference type="ARBA" id="ARBA00004651"/>
    </source>
</evidence>
<dbReference type="Pfam" id="PF01032">
    <property type="entry name" value="FecCD"/>
    <property type="match status" value="1"/>
</dbReference>
<dbReference type="PANTHER" id="PTHR30472">
    <property type="entry name" value="FERRIC ENTEROBACTIN TRANSPORT SYSTEM PERMEASE PROTEIN"/>
    <property type="match status" value="1"/>
</dbReference>
<feature type="transmembrane region" description="Helical" evidence="8">
    <location>
        <begin position="211"/>
        <end position="230"/>
    </location>
</feature>
<name>A0ABW5JTA3_9FLAO</name>
<dbReference type="Proteomes" id="UP001597441">
    <property type="component" value="Unassembled WGS sequence"/>
</dbReference>
<evidence type="ECO:0000256" key="5">
    <source>
        <dbReference type="ARBA" id="ARBA00022692"/>
    </source>
</evidence>
<protein>
    <submittedName>
        <fullName evidence="9">FecCD family ABC transporter permease</fullName>
    </submittedName>
</protein>
<gene>
    <name evidence="9" type="ORF">ACFSQS_10175</name>
</gene>
<feature type="transmembrane region" description="Helical" evidence="8">
    <location>
        <begin position="138"/>
        <end position="158"/>
    </location>
</feature>
<feature type="transmembrane region" description="Helical" evidence="8">
    <location>
        <begin position="326"/>
        <end position="347"/>
    </location>
</feature>
<keyword evidence="6 8" id="KW-1133">Transmembrane helix</keyword>
<comment type="caution">
    <text evidence="9">The sequence shown here is derived from an EMBL/GenBank/DDBJ whole genome shotgun (WGS) entry which is preliminary data.</text>
</comment>
<evidence type="ECO:0000256" key="7">
    <source>
        <dbReference type="ARBA" id="ARBA00023136"/>
    </source>
</evidence>
<evidence type="ECO:0000313" key="9">
    <source>
        <dbReference type="EMBL" id="MFD2535466.1"/>
    </source>
</evidence>
<evidence type="ECO:0000313" key="10">
    <source>
        <dbReference type="Proteomes" id="UP001597441"/>
    </source>
</evidence>
<accession>A0ABW5JTA3</accession>
<evidence type="ECO:0000256" key="3">
    <source>
        <dbReference type="ARBA" id="ARBA00022448"/>
    </source>
</evidence>
<dbReference type="PANTHER" id="PTHR30472:SF25">
    <property type="entry name" value="ABC TRANSPORTER PERMEASE PROTEIN MJ0876-RELATED"/>
    <property type="match status" value="1"/>
</dbReference>
<feature type="transmembrane region" description="Helical" evidence="8">
    <location>
        <begin position="71"/>
        <end position="92"/>
    </location>
</feature>
<feature type="transmembrane region" description="Helical" evidence="8">
    <location>
        <begin position="17"/>
        <end position="40"/>
    </location>
</feature>
<feature type="transmembrane region" description="Helical" evidence="8">
    <location>
        <begin position="298"/>
        <end position="319"/>
    </location>
</feature>
<sequence length="352" mass="38215">MKQQFVKDYKKYNRKRILIILGLVLITFFVVQIAMLLGSFEVTWENLKEFWTGDEDSVTSQVITRIRLPRIIAAIITGTALAVSGAVSQSLLRNPLASPFTLGISSSAAFGAAFAIMFLGAGSTFSSAADAVIIDNQYIVAASAFIWSLASIAVIVLLSRIRQANPEVIILSGVILSSLFSAGISALQFFANDVQLASIMFWSFGDLGRASWDDIVLILIFLIPALLYFLKNSWSYNSLKTGDDYAKSLGVNPERIRLVGMVVASLITAFTVAFYGIIGFIGLVVPHIMRRIIGNHEAYLIPASAIFGSLLLLLADTFARTIISPVILPVGIITSFIGAPLFIFLLIKGYGK</sequence>
<comment type="subcellular location">
    <subcellularLocation>
        <location evidence="1">Cell membrane</location>
        <topology evidence="1">Multi-pass membrane protein</topology>
    </subcellularLocation>
</comment>